<organism evidence="2 3">
    <name type="scientific">Romanomermis culicivorax</name>
    <name type="common">Nematode worm</name>
    <dbReference type="NCBI Taxonomy" id="13658"/>
    <lineage>
        <taxon>Eukaryota</taxon>
        <taxon>Metazoa</taxon>
        <taxon>Ecdysozoa</taxon>
        <taxon>Nematoda</taxon>
        <taxon>Enoplea</taxon>
        <taxon>Dorylaimia</taxon>
        <taxon>Mermithida</taxon>
        <taxon>Mermithoidea</taxon>
        <taxon>Mermithidae</taxon>
        <taxon>Romanomermis</taxon>
    </lineage>
</organism>
<keyword evidence="1" id="KW-0472">Membrane</keyword>
<evidence type="ECO:0000256" key="1">
    <source>
        <dbReference type="SAM" id="Phobius"/>
    </source>
</evidence>
<dbReference type="Proteomes" id="UP000887565">
    <property type="component" value="Unplaced"/>
</dbReference>
<dbReference type="WBParaSite" id="nRc.2.0.1.t47246-RA">
    <property type="protein sequence ID" value="nRc.2.0.1.t47246-RA"/>
    <property type="gene ID" value="nRc.2.0.1.g47246"/>
</dbReference>
<name>A0A915LBT3_ROMCU</name>
<evidence type="ECO:0000313" key="2">
    <source>
        <dbReference type="Proteomes" id="UP000887565"/>
    </source>
</evidence>
<reference evidence="3" key="1">
    <citation type="submission" date="2022-11" db="UniProtKB">
        <authorList>
            <consortium name="WormBaseParasite"/>
        </authorList>
    </citation>
    <scope>IDENTIFICATION</scope>
</reference>
<evidence type="ECO:0000313" key="3">
    <source>
        <dbReference type="WBParaSite" id="nRc.2.0.1.t47246-RA"/>
    </source>
</evidence>
<accession>A0A915LBT3</accession>
<protein>
    <submittedName>
        <fullName evidence="3">Uncharacterized protein</fullName>
    </submittedName>
</protein>
<keyword evidence="1" id="KW-1133">Transmembrane helix</keyword>
<keyword evidence="2" id="KW-1185">Reference proteome</keyword>
<keyword evidence="1" id="KW-0812">Transmembrane</keyword>
<proteinExistence type="predicted"/>
<dbReference type="AlphaFoldDB" id="A0A915LBT3"/>
<sequence length="354" mass="38928">MLISLIELPIYYRFYLMIRSADKSSCFTKRRDLTITWCVKRNLDVDAVLYKSKTDQHDFVYYILTYPVFVKKFICSIPYSSLLSLPFHNKWTIVRFAELISILKINPNVHRIMKMILSLLVVLASLVSMGMTCAAAGGPPLFPTGVVNSANLQMRIAKYHMVARAGKTASRIQNDKIRSIGRSSIQYDCAVQKLNIANHQCARLYHLMQSQGFEHLFLMPAFYFSQTGRISVHNGCNDHRFHVLPVHYENCRQASAGGKGGKAAPPAGNGPESCNAEAGIFGMAPTAGASAALFMALISLMASAITSVPNRTFQGLAKANVPSTESIGFILLPVGKFTLPVPTKGCCSIPTPNP</sequence>
<feature type="transmembrane region" description="Helical" evidence="1">
    <location>
        <begin position="116"/>
        <end position="137"/>
    </location>
</feature>